<gene>
    <name evidence="1" type="ORF">NCTC8272_04082</name>
</gene>
<proteinExistence type="predicted"/>
<reference evidence="1 2" key="1">
    <citation type="submission" date="2018-12" db="EMBL/GenBank/DDBJ databases">
        <authorList>
            <consortium name="Pathogen Informatics"/>
        </authorList>
    </citation>
    <scope>NUCLEOTIDE SEQUENCE [LARGE SCALE GENOMIC DNA]</scope>
    <source>
        <strain evidence="1 2">NCTC8272</strain>
    </source>
</reference>
<dbReference type="Proteomes" id="UP000277214">
    <property type="component" value="Chromosome 1"/>
</dbReference>
<evidence type="ECO:0000313" key="1">
    <source>
        <dbReference type="EMBL" id="VEA41788.1"/>
    </source>
</evidence>
<sequence length="42" mass="4983">MKIAANRDLRGMSLDSEKRGFIQSTLYIVRVYVKRRLAIQER</sequence>
<evidence type="ECO:0000313" key="2">
    <source>
        <dbReference type="Proteomes" id="UP000277214"/>
    </source>
</evidence>
<name>A0A3S4G1P3_SALET</name>
<dbReference type="EMBL" id="LR134149">
    <property type="protein sequence ID" value="VEA41788.1"/>
    <property type="molecule type" value="Genomic_DNA"/>
</dbReference>
<dbReference type="AlphaFoldDB" id="A0A3S4G1P3"/>
<organism evidence="1 2">
    <name type="scientific">Salmonella enterica I</name>
    <dbReference type="NCBI Taxonomy" id="59201"/>
    <lineage>
        <taxon>Bacteria</taxon>
        <taxon>Pseudomonadati</taxon>
        <taxon>Pseudomonadota</taxon>
        <taxon>Gammaproteobacteria</taxon>
        <taxon>Enterobacterales</taxon>
        <taxon>Enterobacteriaceae</taxon>
        <taxon>Salmonella</taxon>
    </lineage>
</organism>
<protein>
    <submittedName>
        <fullName evidence="1">Uncharacterized protein</fullName>
    </submittedName>
</protein>
<accession>A0A3S4G1P3</accession>